<keyword evidence="7" id="KW-1185">Reference proteome</keyword>
<evidence type="ECO:0000256" key="4">
    <source>
        <dbReference type="SAM" id="Phobius"/>
    </source>
</evidence>
<dbReference type="RefSeq" id="XP_056484502.1">
    <property type="nucleotide sequence ID" value="XM_056633882.1"/>
</dbReference>
<dbReference type="EMBL" id="JAPZBU010000009">
    <property type="protein sequence ID" value="KAJ5386704.1"/>
    <property type="molecule type" value="Genomic_DNA"/>
</dbReference>
<reference evidence="6" key="1">
    <citation type="submission" date="2022-12" db="EMBL/GenBank/DDBJ databases">
        <authorList>
            <person name="Petersen C."/>
        </authorList>
    </citation>
    <scope>NUCLEOTIDE SEQUENCE</scope>
    <source>
        <strain evidence="6">IBT 29677</strain>
    </source>
</reference>
<feature type="transmembrane region" description="Helical" evidence="4">
    <location>
        <begin position="217"/>
        <end position="238"/>
    </location>
</feature>
<feature type="transmembrane region" description="Helical" evidence="4">
    <location>
        <begin position="164"/>
        <end position="186"/>
    </location>
</feature>
<feature type="region of interest" description="Disordered" evidence="3">
    <location>
        <begin position="56"/>
        <end position="83"/>
    </location>
</feature>
<keyword evidence="4" id="KW-0472">Membrane</keyword>
<dbReference type="InterPro" id="IPR011701">
    <property type="entry name" value="MFS"/>
</dbReference>
<feature type="region of interest" description="Disordered" evidence="3">
    <location>
        <begin position="1"/>
        <end position="24"/>
    </location>
</feature>
<feature type="transmembrane region" description="Helical" evidence="4">
    <location>
        <begin position="362"/>
        <end position="381"/>
    </location>
</feature>
<dbReference type="Proteomes" id="UP001147747">
    <property type="component" value="Unassembled WGS sequence"/>
</dbReference>
<feature type="transmembrane region" description="Helical" evidence="4">
    <location>
        <begin position="393"/>
        <end position="412"/>
    </location>
</feature>
<feature type="compositionally biased region" description="Polar residues" evidence="3">
    <location>
        <begin position="1"/>
        <end position="16"/>
    </location>
</feature>
<evidence type="ECO:0000256" key="2">
    <source>
        <dbReference type="ARBA" id="ARBA00006727"/>
    </source>
</evidence>
<dbReference type="CDD" id="cd17352">
    <property type="entry name" value="MFS_MCT_SLC16"/>
    <property type="match status" value="1"/>
</dbReference>
<comment type="similarity">
    <text evidence="2">Belongs to the major facilitator superfamily. Monocarboxylate porter (TC 2.A.1.13) family.</text>
</comment>
<evidence type="ECO:0000256" key="3">
    <source>
        <dbReference type="SAM" id="MobiDB-lite"/>
    </source>
</evidence>
<dbReference type="AlphaFoldDB" id="A0A9X0B3F0"/>
<feature type="transmembrane region" description="Helical" evidence="4">
    <location>
        <begin position="193"/>
        <end position="211"/>
    </location>
</feature>
<feature type="transmembrane region" description="Helical" evidence="4">
    <location>
        <begin position="418"/>
        <end position="441"/>
    </location>
</feature>
<dbReference type="PANTHER" id="PTHR11360:SF177">
    <property type="entry name" value="RIBOFLAVIN TRANSPORTER MCH5"/>
    <property type="match status" value="1"/>
</dbReference>
<evidence type="ECO:0000256" key="1">
    <source>
        <dbReference type="ARBA" id="ARBA00004141"/>
    </source>
</evidence>
<organism evidence="6 7">
    <name type="scientific">Penicillium cosmopolitanum</name>
    <dbReference type="NCBI Taxonomy" id="1131564"/>
    <lineage>
        <taxon>Eukaryota</taxon>
        <taxon>Fungi</taxon>
        <taxon>Dikarya</taxon>
        <taxon>Ascomycota</taxon>
        <taxon>Pezizomycotina</taxon>
        <taxon>Eurotiomycetes</taxon>
        <taxon>Eurotiomycetidae</taxon>
        <taxon>Eurotiales</taxon>
        <taxon>Aspergillaceae</taxon>
        <taxon>Penicillium</taxon>
    </lineage>
</organism>
<feature type="transmembrane region" description="Helical" evidence="4">
    <location>
        <begin position="123"/>
        <end position="144"/>
    </location>
</feature>
<keyword evidence="4" id="KW-1133">Transmembrane helix</keyword>
<dbReference type="Gene3D" id="1.20.1250.20">
    <property type="entry name" value="MFS general substrate transporter like domains"/>
    <property type="match status" value="1"/>
</dbReference>
<proteinExistence type="inferred from homology"/>
<accession>A0A9X0B3F0</accession>
<name>A0A9X0B3F0_9EURO</name>
<dbReference type="InterPro" id="IPR050327">
    <property type="entry name" value="Proton-linked_MCT"/>
</dbReference>
<protein>
    <recommendedName>
        <fullName evidence="5">Major facilitator superfamily (MFS) profile domain-containing protein</fullName>
    </recommendedName>
</protein>
<dbReference type="PROSITE" id="PS50850">
    <property type="entry name" value="MFS"/>
    <property type="match status" value="1"/>
</dbReference>
<sequence length="518" mass="56466">MSTFSGLTTTTSNASGRHQHGIDPTLDHTVVSEIHETEDQVTGPDLEKTGTHVSDFEKQEQTHNPNQDAEYEPATTNKSDNSDELYRTASTVAPSHRSVRMDPMSRVTTDAEGNTYPEGGLEAWLVVLGSFLGLFGSLGLVNTIGTFQAYIENNQLKDYSSGNIGWIFGMYAFLTFFCGVQIGPIFDARGPRFLVLAGSICEMAMMILLGFCTKYWHFMLVIGVLGGVGASLIFTPAISAIGHFFFEKRGVATGIAATGGSIGGIAFPLILESLFPKIGWAWATRVIALICLIAFGFANLLIKSRLPQRPFSRENILPDFKIFREPRFALTTASVFFIEWGLFVPISYISSYALDHGFSTKLSYQMVAILNVGSFFGRWLPGFFADFLGRFNTLIATVALCLLCNACLWLPAGNSLALLIVYAVLFGFSSGSNISLTPVCVGQLCKTENYGRYYATAYTIVSFGTLTGIPIAGEILSRCNGEYWGLIAFTTVCYAAGLACCTAVKVIQVGWRRPLAIY</sequence>
<feature type="domain" description="Major facilitator superfamily (MFS) profile" evidence="5">
    <location>
        <begin position="122"/>
        <end position="518"/>
    </location>
</feature>
<dbReference type="InterPro" id="IPR020846">
    <property type="entry name" value="MFS_dom"/>
</dbReference>
<feature type="transmembrane region" description="Helical" evidence="4">
    <location>
        <begin position="328"/>
        <end position="350"/>
    </location>
</feature>
<feature type="transmembrane region" description="Helical" evidence="4">
    <location>
        <begin position="250"/>
        <end position="270"/>
    </location>
</feature>
<keyword evidence="4" id="KW-0812">Transmembrane</keyword>
<comment type="caution">
    <text evidence="6">The sequence shown here is derived from an EMBL/GenBank/DDBJ whole genome shotgun (WGS) entry which is preliminary data.</text>
</comment>
<feature type="transmembrane region" description="Helical" evidence="4">
    <location>
        <begin position="282"/>
        <end position="302"/>
    </location>
</feature>
<dbReference type="InterPro" id="IPR036259">
    <property type="entry name" value="MFS_trans_sf"/>
</dbReference>
<dbReference type="OrthoDB" id="410267at2759"/>
<dbReference type="GO" id="GO:0016020">
    <property type="term" value="C:membrane"/>
    <property type="evidence" value="ECO:0007669"/>
    <property type="project" value="UniProtKB-SubCell"/>
</dbReference>
<dbReference type="PANTHER" id="PTHR11360">
    <property type="entry name" value="MONOCARBOXYLATE TRANSPORTER"/>
    <property type="match status" value="1"/>
</dbReference>
<evidence type="ECO:0000313" key="7">
    <source>
        <dbReference type="Proteomes" id="UP001147747"/>
    </source>
</evidence>
<evidence type="ECO:0000259" key="5">
    <source>
        <dbReference type="PROSITE" id="PS50850"/>
    </source>
</evidence>
<reference evidence="6" key="2">
    <citation type="journal article" date="2023" name="IMA Fungus">
        <title>Comparative genomic study of the Penicillium genus elucidates a diverse pangenome and 15 lateral gene transfer events.</title>
        <authorList>
            <person name="Petersen C."/>
            <person name="Sorensen T."/>
            <person name="Nielsen M.R."/>
            <person name="Sondergaard T.E."/>
            <person name="Sorensen J.L."/>
            <person name="Fitzpatrick D.A."/>
            <person name="Frisvad J.C."/>
            <person name="Nielsen K.L."/>
        </authorList>
    </citation>
    <scope>NUCLEOTIDE SEQUENCE</scope>
    <source>
        <strain evidence="6">IBT 29677</strain>
    </source>
</reference>
<feature type="transmembrane region" description="Helical" evidence="4">
    <location>
        <begin position="483"/>
        <end position="504"/>
    </location>
</feature>
<gene>
    <name evidence="6" type="ORF">N7509_009245</name>
</gene>
<dbReference type="Pfam" id="PF07690">
    <property type="entry name" value="MFS_1"/>
    <property type="match status" value="1"/>
</dbReference>
<dbReference type="GeneID" id="81372862"/>
<comment type="subcellular location">
    <subcellularLocation>
        <location evidence="1">Membrane</location>
        <topology evidence="1">Multi-pass membrane protein</topology>
    </subcellularLocation>
</comment>
<feature type="transmembrane region" description="Helical" evidence="4">
    <location>
        <begin position="453"/>
        <end position="471"/>
    </location>
</feature>
<dbReference type="SUPFAM" id="SSF103473">
    <property type="entry name" value="MFS general substrate transporter"/>
    <property type="match status" value="1"/>
</dbReference>
<evidence type="ECO:0000313" key="6">
    <source>
        <dbReference type="EMBL" id="KAJ5386704.1"/>
    </source>
</evidence>
<dbReference type="GO" id="GO:0022857">
    <property type="term" value="F:transmembrane transporter activity"/>
    <property type="evidence" value="ECO:0007669"/>
    <property type="project" value="InterPro"/>
</dbReference>